<keyword evidence="2" id="KW-1185">Reference proteome</keyword>
<sequence>MVLSPTSIRIRCSQAQFDCPLPHLAPSWSTVGRAQGCSSAPEGVTYACALVMVTLSARLPATTSLQSSTYPSLNSLWTMNCIASYGMSGSTPVVYACGSTVCSLGKPPLRVESLLRATAGPVVVLVDGWTVRTPTWVERSVPGGQTAPALATCQCTGTSLSMRDLLRRSESLAGSLRGSRLPSVGITLRSP</sequence>
<gene>
    <name evidence="1" type="ORF">ParaKuw1_00019</name>
</gene>
<evidence type="ECO:0000313" key="1">
    <source>
        <dbReference type="EMBL" id="WFG40852.1"/>
    </source>
</evidence>
<name>A0AAF0FF68_9CAUD</name>
<organism evidence="1 2">
    <name type="scientific">Paracoccus phage ParKuw1</name>
    <dbReference type="NCBI Taxonomy" id="3032415"/>
    <lineage>
        <taxon>Viruses</taxon>
        <taxon>Duplodnaviria</taxon>
        <taxon>Heunggongvirae</taxon>
        <taxon>Uroviricota</taxon>
        <taxon>Caudoviricetes</taxon>
        <taxon>Autographivirales</taxon>
        <taxon>Autographivirales incertae sedis</taxon>
        <taxon>Kuwvirus</taxon>
        <taxon>Kuwvirus ParKuw1</taxon>
    </lineage>
</organism>
<dbReference type="Proteomes" id="UP001218881">
    <property type="component" value="Segment"/>
</dbReference>
<accession>A0AAF0FF68</accession>
<protein>
    <submittedName>
        <fullName evidence="1">Uncharacterized protein</fullName>
    </submittedName>
</protein>
<reference evidence="1" key="1">
    <citation type="submission" date="2023-02" db="EMBL/GenBank/DDBJ databases">
        <authorList>
            <person name="Rihtman B."/>
        </authorList>
    </citation>
    <scope>NUCLEOTIDE SEQUENCE</scope>
</reference>
<dbReference type="EMBL" id="OQ376857">
    <property type="protein sequence ID" value="WFG40852.1"/>
    <property type="molecule type" value="Genomic_DNA"/>
</dbReference>
<evidence type="ECO:0000313" key="2">
    <source>
        <dbReference type="Proteomes" id="UP001218881"/>
    </source>
</evidence>
<proteinExistence type="predicted"/>